<comment type="caution">
    <text evidence="2">The sequence shown here is derived from an EMBL/GenBank/DDBJ whole genome shotgun (WGS) entry which is preliminary data.</text>
</comment>
<evidence type="ECO:0000313" key="2">
    <source>
        <dbReference type="EMBL" id="KAL1540527.1"/>
    </source>
</evidence>
<sequence length="285" mass="32576">MSRIPKWKLEKTNVKVVFRLQFHATHAVEFGRKLADKLFFQHVAQENIFEDGNHLYRFLDDDPVISRCQNIPRGITEVKPKPITDISSRLRFLLSAILEAYTSEDGKCVDYMSIHGSEEFARFLRIVEELQRVELHEVPREEKLSFFINLYNMMAIHAILVLDPPTGALDRRKFLGDFKYVIGGSAYSLSAIYNGVLRGNQRPPYNLTKPFGVKDKRLKVALPYVEPLVHFALVSGTRSGPPLRCYSPGNIDKELVEAACSFLRNGGLYVDLLTNVAYPSKILKW</sequence>
<keyword evidence="3" id="KW-1185">Reference proteome</keyword>
<dbReference type="InterPro" id="IPR036388">
    <property type="entry name" value="WH-like_DNA-bd_sf"/>
</dbReference>
<reference evidence="2 3" key="1">
    <citation type="submission" date="2024-06" db="EMBL/GenBank/DDBJ databases">
        <title>A chromosome level genome sequence of Diviner's sage (Salvia divinorum).</title>
        <authorList>
            <person name="Ford S.A."/>
            <person name="Ro D.-K."/>
            <person name="Ness R.W."/>
            <person name="Phillips M.A."/>
        </authorList>
    </citation>
    <scope>NUCLEOTIDE SEQUENCE [LARGE SCALE GENOMIC DNA]</scope>
    <source>
        <strain evidence="2">SAF-2024a</strain>
        <tissue evidence="2">Leaf</tissue>
    </source>
</reference>
<dbReference type="EMBL" id="JBEAFC010000009">
    <property type="protein sequence ID" value="KAL1540527.1"/>
    <property type="molecule type" value="Genomic_DNA"/>
</dbReference>
<dbReference type="Gene3D" id="1.10.10.10">
    <property type="entry name" value="Winged helix-like DNA-binding domain superfamily/Winged helix DNA-binding domain"/>
    <property type="match status" value="1"/>
</dbReference>
<dbReference type="InterPro" id="IPR006869">
    <property type="entry name" value="DUF547"/>
</dbReference>
<name>A0ABD1G9G4_SALDI</name>
<dbReference type="Proteomes" id="UP001567538">
    <property type="component" value="Unassembled WGS sequence"/>
</dbReference>
<gene>
    <name evidence="2" type="ORF">AAHA92_24870</name>
</gene>
<dbReference type="InterPro" id="IPR036390">
    <property type="entry name" value="WH_DNA-bd_sf"/>
</dbReference>
<evidence type="ECO:0000313" key="3">
    <source>
        <dbReference type="Proteomes" id="UP001567538"/>
    </source>
</evidence>
<protein>
    <recommendedName>
        <fullName evidence="1">DUF547 domain-containing protein</fullName>
    </recommendedName>
</protein>
<dbReference type="SUPFAM" id="SSF46785">
    <property type="entry name" value="Winged helix' DNA-binding domain"/>
    <property type="match status" value="1"/>
</dbReference>
<feature type="domain" description="DUF547" evidence="1">
    <location>
        <begin position="137"/>
        <end position="263"/>
    </location>
</feature>
<evidence type="ECO:0000259" key="1">
    <source>
        <dbReference type="Pfam" id="PF04784"/>
    </source>
</evidence>
<proteinExistence type="predicted"/>
<dbReference type="PANTHER" id="PTHR46361">
    <property type="entry name" value="ELECTRON CARRIER/ PROTEIN DISULFIDE OXIDOREDUCTASE"/>
    <property type="match status" value="1"/>
</dbReference>
<dbReference type="AlphaFoldDB" id="A0ABD1G9G4"/>
<dbReference type="PANTHER" id="PTHR46361:SF3">
    <property type="entry name" value="ELECTRON CARRIER_ PROTEIN DISULFIDE OXIDOREDUCTASE"/>
    <property type="match status" value="1"/>
</dbReference>
<dbReference type="Pfam" id="PF04784">
    <property type="entry name" value="DUF547"/>
    <property type="match status" value="1"/>
</dbReference>
<organism evidence="2 3">
    <name type="scientific">Salvia divinorum</name>
    <name type="common">Maria pastora</name>
    <name type="synonym">Diviner's sage</name>
    <dbReference type="NCBI Taxonomy" id="28513"/>
    <lineage>
        <taxon>Eukaryota</taxon>
        <taxon>Viridiplantae</taxon>
        <taxon>Streptophyta</taxon>
        <taxon>Embryophyta</taxon>
        <taxon>Tracheophyta</taxon>
        <taxon>Spermatophyta</taxon>
        <taxon>Magnoliopsida</taxon>
        <taxon>eudicotyledons</taxon>
        <taxon>Gunneridae</taxon>
        <taxon>Pentapetalae</taxon>
        <taxon>asterids</taxon>
        <taxon>lamiids</taxon>
        <taxon>Lamiales</taxon>
        <taxon>Lamiaceae</taxon>
        <taxon>Nepetoideae</taxon>
        <taxon>Mentheae</taxon>
        <taxon>Salviinae</taxon>
        <taxon>Salvia</taxon>
        <taxon>Salvia subgen. Calosphace</taxon>
    </lineage>
</organism>
<accession>A0ABD1G9G4</accession>